<gene>
    <name evidence="2" type="ORF">UFOVP341_7</name>
</gene>
<keyword evidence="1" id="KW-0175">Coiled coil</keyword>
<dbReference type="EMBL" id="LR796363">
    <property type="protein sequence ID" value="CAB4138789.1"/>
    <property type="molecule type" value="Genomic_DNA"/>
</dbReference>
<reference evidence="2" key="1">
    <citation type="submission" date="2020-04" db="EMBL/GenBank/DDBJ databases">
        <authorList>
            <person name="Chiriac C."/>
            <person name="Salcher M."/>
            <person name="Ghai R."/>
            <person name="Kavagutti S V."/>
        </authorList>
    </citation>
    <scope>NUCLEOTIDE SEQUENCE</scope>
</reference>
<accession>A0A6J5M4I6</accession>
<feature type="coiled-coil region" evidence="1">
    <location>
        <begin position="15"/>
        <end position="49"/>
    </location>
</feature>
<proteinExistence type="predicted"/>
<sequence length="144" mass="15763">MTDINPDTGYPRASVSELADNIRKLDQAIAKLEEARDAINNALAERTKTALAAALAEAGKTQGSITAEIDGVKLNYELKPKITWDSKRLQAVAAEMPWDKVEKIFSIKFSVKETTYKALTDDSLIASLNEARTVEHTEAKISLA</sequence>
<evidence type="ECO:0000313" key="2">
    <source>
        <dbReference type="EMBL" id="CAB4138789.1"/>
    </source>
</evidence>
<organism evidence="2">
    <name type="scientific">uncultured Caudovirales phage</name>
    <dbReference type="NCBI Taxonomy" id="2100421"/>
    <lineage>
        <taxon>Viruses</taxon>
        <taxon>Duplodnaviria</taxon>
        <taxon>Heunggongvirae</taxon>
        <taxon>Uroviricota</taxon>
        <taxon>Caudoviricetes</taxon>
        <taxon>Peduoviridae</taxon>
        <taxon>Maltschvirus</taxon>
        <taxon>Maltschvirus maltsch</taxon>
    </lineage>
</organism>
<name>A0A6J5M4I6_9CAUD</name>
<evidence type="ECO:0000256" key="1">
    <source>
        <dbReference type="SAM" id="Coils"/>
    </source>
</evidence>
<protein>
    <submittedName>
        <fullName evidence="2">Uncharacterized protein</fullName>
    </submittedName>
</protein>